<sequence>MANWTDGPEYAPTQRPAAFETPSVAPLETPPVVPNPAAGAPVVQPVWQPPQGNAIPLHALVPRTQLDTRDPRTAFTTTSSLATAGSAWGSAHSATGTLDQPGWTPDQPLRTSAPVTGAQGPNGDAASWPAPTGAPRRAITPTATDSSTTAAPPARLSFPPPTQPPVFPQRGTPDWFAPPTQGQWRPPDQTVTVGQMWRAATPGVMIPLIVGALLNPLSVVMFGVAALLAGRVQYRVAQVRRVFGWSIGLIAAVGLLTLVNNDFDLEAAWAVMSGWAQLLSWAVPLIVLLLVGAGIRAHEPPSRPY</sequence>
<evidence type="ECO:0000313" key="3">
    <source>
        <dbReference type="EMBL" id="SPD88830.1"/>
    </source>
</evidence>
<feature type="transmembrane region" description="Helical" evidence="2">
    <location>
        <begin position="204"/>
        <end position="230"/>
    </location>
</feature>
<keyword evidence="4" id="KW-1185">Reference proteome</keyword>
<dbReference type="OrthoDB" id="3838057at2"/>
<evidence type="ECO:0000256" key="1">
    <source>
        <dbReference type="SAM" id="MobiDB-lite"/>
    </source>
</evidence>
<feature type="region of interest" description="Disordered" evidence="1">
    <location>
        <begin position="1"/>
        <end position="32"/>
    </location>
</feature>
<feature type="transmembrane region" description="Helical" evidence="2">
    <location>
        <begin position="242"/>
        <end position="259"/>
    </location>
</feature>
<dbReference type="KEGG" id="mgg:MPLG2_3800"/>
<name>A0A2N9JLB1_9ACTN</name>
<reference evidence="3 4" key="1">
    <citation type="submission" date="2018-02" db="EMBL/GenBank/DDBJ databases">
        <authorList>
            <person name="Cohen D.B."/>
            <person name="Kent A.D."/>
        </authorList>
    </citation>
    <scope>NUCLEOTIDE SEQUENCE [LARGE SCALE GENOMIC DNA]</scope>
    <source>
        <strain evidence="3">1</strain>
    </source>
</reference>
<feature type="transmembrane region" description="Helical" evidence="2">
    <location>
        <begin position="279"/>
        <end position="297"/>
    </location>
</feature>
<accession>A0A2N9JLB1</accession>
<evidence type="ECO:0000313" key="4">
    <source>
        <dbReference type="Proteomes" id="UP000238164"/>
    </source>
</evidence>
<dbReference type="EMBL" id="LT985188">
    <property type="protein sequence ID" value="SPD88830.1"/>
    <property type="molecule type" value="Genomic_DNA"/>
</dbReference>
<protein>
    <submittedName>
        <fullName evidence="3">Uncharacterized protein</fullName>
    </submittedName>
</protein>
<keyword evidence="2" id="KW-1133">Transmembrane helix</keyword>
<dbReference type="RefSeq" id="WP_158681315.1">
    <property type="nucleotide sequence ID" value="NZ_BAAAGO010000067.1"/>
</dbReference>
<feature type="compositionally biased region" description="Low complexity" evidence="1">
    <location>
        <begin position="138"/>
        <end position="154"/>
    </location>
</feature>
<evidence type="ECO:0000256" key="2">
    <source>
        <dbReference type="SAM" id="Phobius"/>
    </source>
</evidence>
<feature type="compositionally biased region" description="Pro residues" evidence="1">
    <location>
        <begin position="158"/>
        <end position="167"/>
    </location>
</feature>
<feature type="region of interest" description="Disordered" evidence="1">
    <location>
        <begin position="78"/>
        <end position="173"/>
    </location>
</feature>
<gene>
    <name evidence="3" type="ORF">MPLG2_3800</name>
</gene>
<feature type="compositionally biased region" description="Low complexity" evidence="1">
    <location>
        <begin position="78"/>
        <end position="91"/>
    </location>
</feature>
<keyword evidence="2" id="KW-0812">Transmembrane</keyword>
<organism evidence="3 4">
    <name type="scientific">Micropruina glycogenica</name>
    <dbReference type="NCBI Taxonomy" id="75385"/>
    <lineage>
        <taxon>Bacteria</taxon>
        <taxon>Bacillati</taxon>
        <taxon>Actinomycetota</taxon>
        <taxon>Actinomycetes</taxon>
        <taxon>Propionibacteriales</taxon>
        <taxon>Nocardioidaceae</taxon>
        <taxon>Micropruina</taxon>
    </lineage>
</organism>
<keyword evidence="2" id="KW-0472">Membrane</keyword>
<dbReference type="Proteomes" id="UP000238164">
    <property type="component" value="Chromosome 1"/>
</dbReference>
<dbReference type="AlphaFoldDB" id="A0A2N9JLB1"/>
<proteinExistence type="predicted"/>